<name>A0AAW4BHU0_VIBAN</name>
<gene>
    <name evidence="2" type="ORF">ERJ77_21205</name>
</gene>
<sequence>MSGDIKLTDDGKTDDIGNIQELSEAKKAQIKMTYCVLGGIAVLFLCSAGAYILTENGTSAYVDDVRKICSIGTPSHDHVVEFCHKYMTLAKSEANAAAKE</sequence>
<proteinExistence type="predicted"/>
<feature type="non-terminal residue" evidence="2">
    <location>
        <position position="100"/>
    </location>
</feature>
<organism evidence="2 3">
    <name type="scientific">Vibrio anguillarum</name>
    <name type="common">Listonella anguillarum</name>
    <dbReference type="NCBI Taxonomy" id="55601"/>
    <lineage>
        <taxon>Bacteria</taxon>
        <taxon>Pseudomonadati</taxon>
        <taxon>Pseudomonadota</taxon>
        <taxon>Gammaproteobacteria</taxon>
        <taxon>Vibrionales</taxon>
        <taxon>Vibrionaceae</taxon>
        <taxon>Vibrio</taxon>
    </lineage>
</organism>
<comment type="caution">
    <text evidence="2">The sequence shown here is derived from an EMBL/GenBank/DDBJ whole genome shotgun (WGS) entry which is preliminary data.</text>
</comment>
<keyword evidence="1" id="KW-0812">Transmembrane</keyword>
<dbReference type="Proteomes" id="UP000786185">
    <property type="component" value="Unassembled WGS sequence"/>
</dbReference>
<reference evidence="2" key="1">
    <citation type="journal article" date="2021" name="PeerJ">
        <title>Analysis of 44 Vibrio anguillarum genomes reveals high genetic diversity.</title>
        <authorList>
            <person name="Hansen M.J."/>
            <person name="Dalsgaard I."/>
        </authorList>
    </citation>
    <scope>NUCLEOTIDE SEQUENCE</scope>
    <source>
        <strain evidence="2">850617-1/1</strain>
    </source>
</reference>
<dbReference type="EMBL" id="SCLC01000498">
    <property type="protein sequence ID" value="MBF4436959.1"/>
    <property type="molecule type" value="Genomic_DNA"/>
</dbReference>
<evidence type="ECO:0000256" key="1">
    <source>
        <dbReference type="SAM" id="Phobius"/>
    </source>
</evidence>
<keyword evidence="1" id="KW-1133">Transmembrane helix</keyword>
<dbReference type="AlphaFoldDB" id="A0AAW4BHU0"/>
<keyword evidence="1" id="KW-0472">Membrane</keyword>
<evidence type="ECO:0000313" key="2">
    <source>
        <dbReference type="EMBL" id="MBF4436959.1"/>
    </source>
</evidence>
<evidence type="ECO:0000313" key="3">
    <source>
        <dbReference type="Proteomes" id="UP000786185"/>
    </source>
</evidence>
<feature type="transmembrane region" description="Helical" evidence="1">
    <location>
        <begin position="32"/>
        <end position="53"/>
    </location>
</feature>
<accession>A0AAW4BHU0</accession>
<protein>
    <submittedName>
        <fullName evidence="2">Uncharacterized protein</fullName>
    </submittedName>
</protein>